<proteinExistence type="predicted"/>
<keyword evidence="2" id="KW-0812">Transmembrane</keyword>
<reference evidence="3 4" key="1">
    <citation type="submission" date="2022-01" db="EMBL/GenBank/DDBJ databases">
        <authorList>
            <person name="Xiong W."/>
            <person name="Schranz E."/>
        </authorList>
    </citation>
    <scope>NUCLEOTIDE SEQUENCE [LARGE SCALE GENOMIC DNA]</scope>
</reference>
<evidence type="ECO:0000256" key="1">
    <source>
        <dbReference type="SAM" id="Coils"/>
    </source>
</evidence>
<sequence length="109" mass="13226">MKLQAAKNFLWKDDEMEEGYYKDQLHKMRYELRRKEGYSEVVKAQKKVVQLEQARDELQDLREAKKEVFEIELMELNKKNEIMNTYMGYAKCLIIVLFITIIRIWLKCA</sequence>
<evidence type="ECO:0000313" key="3">
    <source>
        <dbReference type="EMBL" id="CAH1433253.1"/>
    </source>
</evidence>
<evidence type="ECO:0000256" key="2">
    <source>
        <dbReference type="SAM" id="Phobius"/>
    </source>
</evidence>
<keyword evidence="4" id="KW-1185">Reference proteome</keyword>
<name>A0AAU9MYV9_9ASTR</name>
<accession>A0AAU9MYV9</accession>
<feature type="transmembrane region" description="Helical" evidence="2">
    <location>
        <begin position="86"/>
        <end position="106"/>
    </location>
</feature>
<organism evidence="3 4">
    <name type="scientific">Lactuca virosa</name>
    <dbReference type="NCBI Taxonomy" id="75947"/>
    <lineage>
        <taxon>Eukaryota</taxon>
        <taxon>Viridiplantae</taxon>
        <taxon>Streptophyta</taxon>
        <taxon>Embryophyta</taxon>
        <taxon>Tracheophyta</taxon>
        <taxon>Spermatophyta</taxon>
        <taxon>Magnoliopsida</taxon>
        <taxon>eudicotyledons</taxon>
        <taxon>Gunneridae</taxon>
        <taxon>Pentapetalae</taxon>
        <taxon>asterids</taxon>
        <taxon>campanulids</taxon>
        <taxon>Asterales</taxon>
        <taxon>Asteraceae</taxon>
        <taxon>Cichorioideae</taxon>
        <taxon>Cichorieae</taxon>
        <taxon>Lactucinae</taxon>
        <taxon>Lactuca</taxon>
    </lineage>
</organism>
<feature type="coiled-coil region" evidence="1">
    <location>
        <begin position="41"/>
        <end position="71"/>
    </location>
</feature>
<keyword evidence="2" id="KW-1133">Transmembrane helix</keyword>
<dbReference type="AlphaFoldDB" id="A0AAU9MYV9"/>
<keyword evidence="1" id="KW-0175">Coiled coil</keyword>
<protein>
    <submittedName>
        <fullName evidence="3">Uncharacterized protein</fullName>
    </submittedName>
</protein>
<comment type="caution">
    <text evidence="3">The sequence shown here is derived from an EMBL/GenBank/DDBJ whole genome shotgun (WGS) entry which is preliminary data.</text>
</comment>
<dbReference type="EMBL" id="CAKMRJ010003334">
    <property type="protein sequence ID" value="CAH1433253.1"/>
    <property type="molecule type" value="Genomic_DNA"/>
</dbReference>
<keyword evidence="2" id="KW-0472">Membrane</keyword>
<dbReference type="Proteomes" id="UP001157418">
    <property type="component" value="Unassembled WGS sequence"/>
</dbReference>
<evidence type="ECO:0000313" key="4">
    <source>
        <dbReference type="Proteomes" id="UP001157418"/>
    </source>
</evidence>
<gene>
    <name evidence="3" type="ORF">LVIROSA_LOCUS19850</name>
</gene>